<evidence type="ECO:0000256" key="3">
    <source>
        <dbReference type="ARBA" id="ARBA00023172"/>
    </source>
</evidence>
<dbReference type="InterPro" id="IPR011010">
    <property type="entry name" value="DNA_brk_join_enz"/>
</dbReference>
<dbReference type="SUPFAM" id="SSF56349">
    <property type="entry name" value="DNA breaking-rejoining enzymes"/>
    <property type="match status" value="1"/>
</dbReference>
<dbReference type="GO" id="GO:0006310">
    <property type="term" value="P:DNA recombination"/>
    <property type="evidence" value="ECO:0007669"/>
    <property type="project" value="UniProtKB-KW"/>
</dbReference>
<dbReference type="InterPro" id="IPR002104">
    <property type="entry name" value="Integrase_catalytic"/>
</dbReference>
<dbReference type="Gene3D" id="1.10.150.130">
    <property type="match status" value="1"/>
</dbReference>
<dbReference type="AlphaFoldDB" id="A0A9X0QGL3"/>
<dbReference type="Proteomes" id="UP000535182">
    <property type="component" value="Unassembled WGS sequence"/>
</dbReference>
<sequence length="290" mass="34008">MILICIKVSGLCDRYARDGMPERESTSGPYRSYLKRFREEWGDHRLDEMATDIMGIEQWLNGYQTLATPDRTVKGVIIRGRPARPASKKTKQLMKMFVHRLFELAIKWGYLTLQRNPVGLVEIKGKATRVRKLILITVDQWNKIITDPKLAPHVKVMITVAMLLGLRASELLGLRWEDIDLDNLERWVLRVRRSYVDKDVDDTKTPDSEQELPIHDDLRLVLEMWRTEQEPVNGWLFGNIQTGRPFWRGQLQKNHLVPLGNRHGIPHLGWHAFRHTYRAMMRELEIPLEM</sequence>
<comment type="caution">
    <text evidence="5">The sequence shown here is derived from an EMBL/GenBank/DDBJ whole genome shotgun (WGS) entry which is preliminary data.</text>
</comment>
<reference evidence="5 6" key="1">
    <citation type="submission" date="2020-08" db="EMBL/GenBank/DDBJ databases">
        <title>Genomic Encyclopedia of Type Strains, Phase IV (KMG-V): Genome sequencing to study the core and pangenomes of soil and plant-associated prokaryotes.</title>
        <authorList>
            <person name="Whitman W."/>
        </authorList>
    </citation>
    <scope>NUCLEOTIDE SEQUENCE [LARGE SCALE GENOMIC DNA]</scope>
    <source>
        <strain evidence="5 6">X5P2</strain>
    </source>
</reference>
<gene>
    <name evidence="5" type="ORF">HDF14_003724</name>
</gene>
<accession>A0A9X0QGL3</accession>
<comment type="similarity">
    <text evidence="1">Belongs to the 'phage' integrase family.</text>
</comment>
<keyword evidence="3" id="KW-0233">DNA recombination</keyword>
<dbReference type="InterPro" id="IPR013762">
    <property type="entry name" value="Integrase-like_cat_sf"/>
</dbReference>
<evidence type="ECO:0000313" key="5">
    <source>
        <dbReference type="EMBL" id="MBB5330091.1"/>
    </source>
</evidence>
<evidence type="ECO:0000256" key="2">
    <source>
        <dbReference type="ARBA" id="ARBA00023125"/>
    </source>
</evidence>
<feature type="domain" description="Tyr recombinase" evidence="4">
    <location>
        <begin position="131"/>
        <end position="290"/>
    </location>
</feature>
<protein>
    <submittedName>
        <fullName evidence="5">Integrase</fullName>
    </submittedName>
</protein>
<evidence type="ECO:0000256" key="1">
    <source>
        <dbReference type="ARBA" id="ARBA00008857"/>
    </source>
</evidence>
<dbReference type="Pfam" id="PF00589">
    <property type="entry name" value="Phage_integrase"/>
    <property type="match status" value="1"/>
</dbReference>
<organism evidence="5 6">
    <name type="scientific">Tunturiibacter gelidiferens</name>
    <dbReference type="NCBI Taxonomy" id="3069689"/>
    <lineage>
        <taxon>Bacteria</taxon>
        <taxon>Pseudomonadati</taxon>
        <taxon>Acidobacteriota</taxon>
        <taxon>Terriglobia</taxon>
        <taxon>Terriglobales</taxon>
        <taxon>Acidobacteriaceae</taxon>
        <taxon>Tunturiibacter</taxon>
    </lineage>
</organism>
<dbReference type="EMBL" id="JACHEB010000009">
    <property type="protein sequence ID" value="MBB5330091.1"/>
    <property type="molecule type" value="Genomic_DNA"/>
</dbReference>
<name>A0A9X0QGL3_9BACT</name>
<dbReference type="PANTHER" id="PTHR30349">
    <property type="entry name" value="PHAGE INTEGRASE-RELATED"/>
    <property type="match status" value="1"/>
</dbReference>
<dbReference type="PROSITE" id="PS51898">
    <property type="entry name" value="TYR_RECOMBINASE"/>
    <property type="match status" value="1"/>
</dbReference>
<dbReference type="RefSeq" id="WP_183979219.1">
    <property type="nucleotide sequence ID" value="NZ_JACHEB010000009.1"/>
</dbReference>
<keyword evidence="2" id="KW-0238">DNA-binding</keyword>
<proteinExistence type="inferred from homology"/>
<evidence type="ECO:0000259" key="4">
    <source>
        <dbReference type="PROSITE" id="PS51898"/>
    </source>
</evidence>
<dbReference type="GO" id="GO:0003677">
    <property type="term" value="F:DNA binding"/>
    <property type="evidence" value="ECO:0007669"/>
    <property type="project" value="UniProtKB-KW"/>
</dbReference>
<dbReference type="InterPro" id="IPR050090">
    <property type="entry name" value="Tyrosine_recombinase_XerCD"/>
</dbReference>
<keyword evidence="6" id="KW-1185">Reference proteome</keyword>
<dbReference type="Gene3D" id="1.10.443.10">
    <property type="entry name" value="Intergrase catalytic core"/>
    <property type="match status" value="1"/>
</dbReference>
<dbReference type="GO" id="GO:0015074">
    <property type="term" value="P:DNA integration"/>
    <property type="evidence" value="ECO:0007669"/>
    <property type="project" value="InterPro"/>
</dbReference>
<dbReference type="PANTHER" id="PTHR30349:SF64">
    <property type="entry name" value="PROPHAGE INTEGRASE INTD-RELATED"/>
    <property type="match status" value="1"/>
</dbReference>
<dbReference type="InterPro" id="IPR010998">
    <property type="entry name" value="Integrase_recombinase_N"/>
</dbReference>
<evidence type="ECO:0000313" key="6">
    <source>
        <dbReference type="Proteomes" id="UP000535182"/>
    </source>
</evidence>